<comment type="cofactor">
    <cofactor evidence="1">
        <name>FAD</name>
        <dbReference type="ChEBI" id="CHEBI:57692"/>
    </cofactor>
</comment>
<dbReference type="InterPro" id="IPR013786">
    <property type="entry name" value="AcylCoA_DH/ox_N"/>
</dbReference>
<comment type="similarity">
    <text evidence="2">Belongs to the acyl-CoA dehydrogenase family.</text>
</comment>
<dbReference type="InterPro" id="IPR009100">
    <property type="entry name" value="AcylCoA_DH/oxidase_NM_dom_sf"/>
</dbReference>
<dbReference type="PANTHER" id="PTHR43884">
    <property type="entry name" value="ACYL-COA DEHYDROGENASE"/>
    <property type="match status" value="1"/>
</dbReference>
<dbReference type="Gene3D" id="1.20.140.10">
    <property type="entry name" value="Butyryl-CoA Dehydrogenase, subunit A, domain 3"/>
    <property type="match status" value="1"/>
</dbReference>
<accession>A0ABD7V5X4</accession>
<evidence type="ECO:0000259" key="6">
    <source>
        <dbReference type="Pfam" id="PF00441"/>
    </source>
</evidence>
<dbReference type="GO" id="GO:0016937">
    <property type="term" value="F:short-chain fatty acyl-CoA dehydrogenase activity"/>
    <property type="evidence" value="ECO:0007669"/>
    <property type="project" value="UniProtKB-EC"/>
</dbReference>
<proteinExistence type="inferred from homology"/>
<reference evidence="8 9" key="1">
    <citation type="submission" date="2019-02" db="EMBL/GenBank/DDBJ databases">
        <authorList>
            <consortium name="Pathogen Informatics"/>
        </authorList>
    </citation>
    <scope>NUCLEOTIDE SEQUENCE [LARGE SCALE GENOMIC DNA]</scope>
    <source>
        <strain evidence="8 9">3012STDY6756503</strain>
    </source>
</reference>
<protein>
    <submittedName>
        <fullName evidence="8">Acyl-CoA dehydrogenase, short-chain specific</fullName>
        <ecNumber evidence="8">1.3.8.1</ecNumber>
    </submittedName>
</protein>
<evidence type="ECO:0000256" key="3">
    <source>
        <dbReference type="ARBA" id="ARBA00022630"/>
    </source>
</evidence>
<dbReference type="SUPFAM" id="SSF47203">
    <property type="entry name" value="Acyl-CoA dehydrogenase C-terminal domain-like"/>
    <property type="match status" value="1"/>
</dbReference>
<dbReference type="Gene3D" id="1.10.540.10">
    <property type="entry name" value="Acyl-CoA dehydrogenase/oxidase, N-terminal domain"/>
    <property type="match status" value="1"/>
</dbReference>
<gene>
    <name evidence="8" type="ORF">NCTC8139_03270</name>
</gene>
<name>A0ABD7V5X4_9ACTN</name>
<dbReference type="Proteomes" id="UP000360750">
    <property type="component" value="Unassembled WGS sequence"/>
</dbReference>
<dbReference type="EC" id="1.3.8.1" evidence="8"/>
<dbReference type="InterPro" id="IPR037069">
    <property type="entry name" value="AcylCoA_DH/ox_N_sf"/>
</dbReference>
<evidence type="ECO:0000256" key="4">
    <source>
        <dbReference type="ARBA" id="ARBA00022827"/>
    </source>
</evidence>
<evidence type="ECO:0000256" key="5">
    <source>
        <dbReference type="ARBA" id="ARBA00023002"/>
    </source>
</evidence>
<dbReference type="Pfam" id="PF00441">
    <property type="entry name" value="Acyl-CoA_dh_1"/>
    <property type="match status" value="1"/>
</dbReference>
<keyword evidence="3" id="KW-0285">Flavoprotein</keyword>
<dbReference type="AlphaFoldDB" id="A0ABD7V5X4"/>
<evidence type="ECO:0000256" key="1">
    <source>
        <dbReference type="ARBA" id="ARBA00001974"/>
    </source>
</evidence>
<dbReference type="PANTHER" id="PTHR43884:SF20">
    <property type="entry name" value="ACYL-COA DEHYDROGENASE FADE28"/>
    <property type="match status" value="1"/>
</dbReference>
<keyword evidence="5 8" id="KW-0560">Oxidoreductase</keyword>
<evidence type="ECO:0000313" key="8">
    <source>
        <dbReference type="EMBL" id="VFA89702.1"/>
    </source>
</evidence>
<feature type="domain" description="Acyl-CoA dehydrogenase/oxidase C-terminal" evidence="6">
    <location>
        <begin position="199"/>
        <end position="338"/>
    </location>
</feature>
<dbReference type="InterPro" id="IPR036250">
    <property type="entry name" value="AcylCo_DH-like_C"/>
</dbReference>
<evidence type="ECO:0000256" key="2">
    <source>
        <dbReference type="ARBA" id="ARBA00009347"/>
    </source>
</evidence>
<organism evidence="8 9">
    <name type="scientific">Gordonia paraffinivorans</name>
    <dbReference type="NCBI Taxonomy" id="175628"/>
    <lineage>
        <taxon>Bacteria</taxon>
        <taxon>Bacillati</taxon>
        <taxon>Actinomycetota</taxon>
        <taxon>Actinomycetes</taxon>
        <taxon>Mycobacteriales</taxon>
        <taxon>Gordoniaceae</taxon>
        <taxon>Gordonia</taxon>
    </lineage>
</organism>
<sequence length="339" mass="35068">MSSPSACSAFPAETADLMDFQLSDIHTDLAATVDAMLGKADMPTAARAWAAGDRTAVAKVYSQLADAGICGLLIDESHGGSSAGAVEMVVAVEQLGRHCAPGPIVESVAVLPVLLRDADVNGPLNDLAEGRLATVAIGPLQPLAADVESADVYVVVDGVLSTGRVISTEKTVDPTRTLSRVEPDRELATGIDTSDAADAGALATAAELLGLGQTMMDIASEYARSRKQFGRPIGSFQAVKHHLADVAIALEMARPLVHAAALGIDGQVPEGTNVSRDVSAAKVAAADAAHLSARRALQVLGAIGYTAEHDLSLYITKTRALLTAWGSPAVHRQRILETL</sequence>
<comment type="caution">
    <text evidence="8">The sequence shown here is derived from an EMBL/GenBank/DDBJ whole genome shotgun (WGS) entry which is preliminary data.</text>
</comment>
<dbReference type="SUPFAM" id="SSF56645">
    <property type="entry name" value="Acyl-CoA dehydrogenase NM domain-like"/>
    <property type="match status" value="1"/>
</dbReference>
<dbReference type="Pfam" id="PF02771">
    <property type="entry name" value="Acyl-CoA_dh_N"/>
    <property type="match status" value="1"/>
</dbReference>
<dbReference type="InterPro" id="IPR009075">
    <property type="entry name" value="AcylCo_DH/oxidase_C"/>
</dbReference>
<evidence type="ECO:0000259" key="7">
    <source>
        <dbReference type="Pfam" id="PF02771"/>
    </source>
</evidence>
<keyword evidence="4" id="KW-0274">FAD</keyword>
<evidence type="ECO:0000313" key="9">
    <source>
        <dbReference type="Proteomes" id="UP000360750"/>
    </source>
</evidence>
<dbReference type="EMBL" id="CAACYD010000007">
    <property type="protein sequence ID" value="VFA89702.1"/>
    <property type="molecule type" value="Genomic_DNA"/>
</dbReference>
<feature type="domain" description="Acyl-CoA dehydrogenase/oxidase N-terminal" evidence="7">
    <location>
        <begin position="26"/>
        <end position="106"/>
    </location>
</feature>